<evidence type="ECO:0000313" key="2">
    <source>
        <dbReference type="Proteomes" id="UP000480684"/>
    </source>
</evidence>
<name>A0A7C9QWA0_9PROT</name>
<dbReference type="AlphaFoldDB" id="A0A7C9QWA0"/>
<dbReference type="EMBL" id="JAAIYP010000042">
    <property type="protein sequence ID" value="NFV81661.1"/>
    <property type="molecule type" value="Genomic_DNA"/>
</dbReference>
<gene>
    <name evidence="1" type="ORF">G4223_16245</name>
</gene>
<sequence length="293" mass="31206">MKILTVLALCVAALAGCRTTDDHWRGAAERGKLPADWLTPDHYRCLKAFHMHQTLTQDYGAVIAACRSPAAAEWAPAQTALALASLSAAVGGSPLPAGALTPDDAFAALRAAAMAGETVALSTYGGLLGGEEGRRLVRRAAEQGILHGATWMATNGGAPITTESQREDAYWASYLIELAGVVRGDSIRQRFESGPEQLPTTTRQRLAADARSVRMGPAAATPVAPGITFDVEDAVSERAPLKDRDGKPVVFLRVLDPRQSNPLNRGLARILADDPEVERAVRAHMAKSPWLTR</sequence>
<evidence type="ECO:0008006" key="3">
    <source>
        <dbReference type="Google" id="ProtNLM"/>
    </source>
</evidence>
<accession>A0A7C9QWA0</accession>
<comment type="caution">
    <text evidence="1">The sequence shown here is derived from an EMBL/GenBank/DDBJ whole genome shotgun (WGS) entry which is preliminary data.</text>
</comment>
<proteinExistence type="predicted"/>
<reference evidence="1 2" key="1">
    <citation type="submission" date="2020-02" db="EMBL/GenBank/DDBJ databases">
        <authorList>
            <person name="Dziuba M."/>
            <person name="Kuznetsov B."/>
            <person name="Mardanov A."/>
            <person name="Ravin N."/>
            <person name="Grouzdev D."/>
        </authorList>
    </citation>
    <scope>NUCLEOTIDE SEQUENCE [LARGE SCALE GENOMIC DNA]</scope>
    <source>
        <strain evidence="1 2">SpK</strain>
    </source>
</reference>
<dbReference type="RefSeq" id="WP_163681917.1">
    <property type="nucleotide sequence ID" value="NZ_JAAIYP010000042.1"/>
</dbReference>
<dbReference type="PROSITE" id="PS51257">
    <property type="entry name" value="PROKAR_LIPOPROTEIN"/>
    <property type="match status" value="1"/>
</dbReference>
<organism evidence="1 2">
    <name type="scientific">Magnetospirillum aberrantis SpK</name>
    <dbReference type="NCBI Taxonomy" id="908842"/>
    <lineage>
        <taxon>Bacteria</taxon>
        <taxon>Pseudomonadati</taxon>
        <taxon>Pseudomonadota</taxon>
        <taxon>Alphaproteobacteria</taxon>
        <taxon>Rhodospirillales</taxon>
        <taxon>Rhodospirillaceae</taxon>
        <taxon>Magnetospirillum</taxon>
    </lineage>
</organism>
<evidence type="ECO:0000313" key="1">
    <source>
        <dbReference type="EMBL" id="NFV81661.1"/>
    </source>
</evidence>
<keyword evidence="2" id="KW-1185">Reference proteome</keyword>
<protein>
    <recommendedName>
        <fullName evidence="3">Lipoprotein</fullName>
    </recommendedName>
</protein>
<dbReference type="Proteomes" id="UP000480684">
    <property type="component" value="Unassembled WGS sequence"/>
</dbReference>